<feature type="region of interest" description="Disordered" evidence="1">
    <location>
        <begin position="287"/>
        <end position="308"/>
    </location>
</feature>
<evidence type="ECO:0000313" key="3">
    <source>
        <dbReference type="EMBL" id="KZT38036.1"/>
    </source>
</evidence>
<feature type="region of interest" description="Disordered" evidence="1">
    <location>
        <begin position="97"/>
        <end position="122"/>
    </location>
</feature>
<keyword evidence="4" id="KW-1185">Reference proteome</keyword>
<feature type="compositionally biased region" description="Basic and acidic residues" evidence="1">
    <location>
        <begin position="456"/>
        <end position="465"/>
    </location>
</feature>
<feature type="compositionally biased region" description="Low complexity" evidence="1">
    <location>
        <begin position="137"/>
        <end position="149"/>
    </location>
</feature>
<feature type="compositionally biased region" description="Low complexity" evidence="1">
    <location>
        <begin position="99"/>
        <end position="121"/>
    </location>
</feature>
<name>A0A166D1A9_9AGAM</name>
<dbReference type="Proteomes" id="UP000076798">
    <property type="component" value="Unassembled WGS sequence"/>
</dbReference>
<sequence>MISRHGAKELGSVLRRASSQSAVAHLASEPGPSKIQASSEAKASSLHTWDDALGSGLGQPVNSARRPRLRFDRESQYFSPNTSNTFFFPNASPGLSRRSYSTRPSHSQSTSPSLPASPSSSWEHVFSDLDDLPKYVPPLSSSRSRPMPSTAEKTKIRRQTMTAREISAFDDMFTMIFDAVSDGASKAKKTGSGSLLPSLGTHRDDPLSDVGIGNSPSEDGMSSLFGKLRRHSKHFAWTSETDELLDRKKEAMELCTTDQELLEWAMQNVFEDSKKHEEEALRAIALASVDGSPTDDTESSPSKGPPTLQCPTYPYMVSGLIKMFRERYHDPHLALSIFDHARHLSIPSYVFGCSTDTYNELIETRWKCFRDLRGVCDALEEMRVNGVDMDTHTSRLLEQVRRETGDRNLWEEDTVGSGEVWSMLEKIEKLAAADARDKNRAAIRAMGAKRNPSPWKNREEWKSAGDDLDGSSTRKAGTSPWEFNAWDAPPPRPWLKPKDDNLGK</sequence>
<evidence type="ECO:0000256" key="1">
    <source>
        <dbReference type="SAM" id="MobiDB-lite"/>
    </source>
</evidence>
<protein>
    <recommendedName>
        <fullName evidence="2">Mtf2-like C-terminal domain-containing protein</fullName>
    </recommendedName>
</protein>
<organism evidence="3 4">
    <name type="scientific">Sistotremastrum suecicum HHB10207 ss-3</name>
    <dbReference type="NCBI Taxonomy" id="1314776"/>
    <lineage>
        <taxon>Eukaryota</taxon>
        <taxon>Fungi</taxon>
        <taxon>Dikarya</taxon>
        <taxon>Basidiomycota</taxon>
        <taxon>Agaricomycotina</taxon>
        <taxon>Agaricomycetes</taxon>
        <taxon>Sistotremastrales</taxon>
        <taxon>Sistotremastraceae</taxon>
        <taxon>Sistotremastrum</taxon>
    </lineage>
</organism>
<dbReference type="GO" id="GO:0005739">
    <property type="term" value="C:mitochondrion"/>
    <property type="evidence" value="ECO:0007669"/>
    <property type="project" value="InterPro"/>
</dbReference>
<feature type="region of interest" description="Disordered" evidence="1">
    <location>
        <begin position="446"/>
        <end position="504"/>
    </location>
</feature>
<reference evidence="3 4" key="1">
    <citation type="journal article" date="2016" name="Mol. Biol. Evol.">
        <title>Comparative Genomics of Early-Diverging Mushroom-Forming Fungi Provides Insights into the Origins of Lignocellulose Decay Capabilities.</title>
        <authorList>
            <person name="Nagy L.G."/>
            <person name="Riley R."/>
            <person name="Tritt A."/>
            <person name="Adam C."/>
            <person name="Daum C."/>
            <person name="Floudas D."/>
            <person name="Sun H."/>
            <person name="Yadav J.S."/>
            <person name="Pangilinan J."/>
            <person name="Larsson K.H."/>
            <person name="Matsuura K."/>
            <person name="Barry K."/>
            <person name="Labutti K."/>
            <person name="Kuo R."/>
            <person name="Ohm R.A."/>
            <person name="Bhattacharya S.S."/>
            <person name="Shirouzu T."/>
            <person name="Yoshinaga Y."/>
            <person name="Martin F.M."/>
            <person name="Grigoriev I.V."/>
            <person name="Hibbett D.S."/>
        </authorList>
    </citation>
    <scope>NUCLEOTIDE SEQUENCE [LARGE SCALE GENOMIC DNA]</scope>
    <source>
        <strain evidence="3 4">HHB10207 ss-3</strain>
    </source>
</reference>
<dbReference type="Pfam" id="PF19189">
    <property type="entry name" value="Mtf2"/>
    <property type="match status" value="1"/>
</dbReference>
<gene>
    <name evidence="3" type="ORF">SISSUDRAFT_788025</name>
</gene>
<proteinExistence type="predicted"/>
<dbReference type="InterPro" id="IPR043837">
    <property type="entry name" value="Mtf2-like_C"/>
</dbReference>
<feature type="region of interest" description="Disordered" evidence="1">
    <location>
        <begin position="1"/>
        <end position="66"/>
    </location>
</feature>
<dbReference type="OrthoDB" id="2444174at2759"/>
<feature type="domain" description="Mtf2-like C-terminal" evidence="2">
    <location>
        <begin position="242"/>
        <end position="429"/>
    </location>
</feature>
<dbReference type="STRING" id="1314776.A0A166D1A9"/>
<dbReference type="InterPro" id="IPR040009">
    <property type="entry name" value="Mtf2/C5D6.12-like"/>
</dbReference>
<accession>A0A166D1A9</accession>
<dbReference type="AlphaFoldDB" id="A0A166D1A9"/>
<dbReference type="PANTHER" id="PTHR39468">
    <property type="entry name" value="CHROMOSOME 7, WHOLE GENOME SHOTGUN SEQUENCE"/>
    <property type="match status" value="1"/>
</dbReference>
<dbReference type="EMBL" id="KV428071">
    <property type="protein sequence ID" value="KZT38036.1"/>
    <property type="molecule type" value="Genomic_DNA"/>
</dbReference>
<feature type="region of interest" description="Disordered" evidence="1">
    <location>
        <begin position="136"/>
        <end position="158"/>
    </location>
</feature>
<evidence type="ECO:0000313" key="4">
    <source>
        <dbReference type="Proteomes" id="UP000076798"/>
    </source>
</evidence>
<feature type="compositionally biased region" description="Polar residues" evidence="1">
    <location>
        <begin position="35"/>
        <end position="47"/>
    </location>
</feature>
<dbReference type="PANTHER" id="PTHR39468:SF1">
    <property type="entry name" value="MTF2-LIKE C-TERMINAL DOMAIN-CONTAINING PROTEIN"/>
    <property type="match status" value="1"/>
</dbReference>
<evidence type="ECO:0000259" key="2">
    <source>
        <dbReference type="Pfam" id="PF19189"/>
    </source>
</evidence>